<dbReference type="PROSITE" id="PS00083">
    <property type="entry name" value="INTRADIOL_DIOXYGENAS"/>
    <property type="match status" value="1"/>
</dbReference>
<dbReference type="STRING" id="255247.ABE41_002765"/>
<keyword evidence="4 8" id="KW-0223">Dioxygenase</keyword>
<dbReference type="Gene3D" id="2.60.130.10">
    <property type="entry name" value="Aromatic compound dioxygenase"/>
    <property type="match status" value="1"/>
</dbReference>
<evidence type="ECO:0000313" key="8">
    <source>
        <dbReference type="EMBL" id="ANX10934.1"/>
    </source>
</evidence>
<dbReference type="PANTHER" id="PTHR33711:SF7">
    <property type="entry name" value="INTRADIOL RING-CLEAVAGE DIOXYGENASES DOMAIN-CONTAINING PROTEIN-RELATED"/>
    <property type="match status" value="1"/>
</dbReference>
<evidence type="ECO:0000259" key="7">
    <source>
        <dbReference type="PROSITE" id="PS00083"/>
    </source>
</evidence>
<keyword evidence="9" id="KW-1185">Reference proteome</keyword>
<sequence length="271" mass="31251">MASQRVLKVFDGIVKHTKKLLDEAQISHDEYHEFVLWLDRLGRKGEIPLFMDVFFETHVLNSIYSGYPGTEPSLLGPYHIENTPMLEEPYVLTQRADEKGDVLYFKGTVRSVDGKPLANTLVDMWQADADGEYSHYADDIPEYNLRGRFYTDENGQFEVKTIVPAPYKIPTDGPTGEFLDYIDHHPYRPAHLHIQFKQEGYENLITQVFFEGDPWIETDVAEGVRSTLITKLEHHEDTNGSYKTASLDFEMRTQNWRAEIKKDLTVANSSK</sequence>
<dbReference type="KEGG" id="far:ABE41_002765"/>
<protein>
    <submittedName>
        <fullName evidence="8">Catechol 1,2-dioxygenase</fullName>
    </submittedName>
</protein>
<gene>
    <name evidence="8" type="ORF">ABE41_002765</name>
</gene>
<dbReference type="InterPro" id="IPR050770">
    <property type="entry name" value="Intradiol_RC_Dioxygenase"/>
</dbReference>
<dbReference type="GO" id="GO:0008199">
    <property type="term" value="F:ferric iron binding"/>
    <property type="evidence" value="ECO:0007669"/>
    <property type="project" value="InterPro"/>
</dbReference>
<dbReference type="InterPro" id="IPR000627">
    <property type="entry name" value="Intradiol_dOase_C"/>
</dbReference>
<dbReference type="InterPro" id="IPR007535">
    <property type="entry name" value="Catechol_dOase_N"/>
</dbReference>
<dbReference type="AlphaFoldDB" id="A0A1B1Z0N1"/>
<dbReference type="Pfam" id="PF00775">
    <property type="entry name" value="Dioxygenase_C"/>
    <property type="match status" value="1"/>
</dbReference>
<organism evidence="8 9">
    <name type="scientific">Fictibacillus arsenicus</name>
    <dbReference type="NCBI Taxonomy" id="255247"/>
    <lineage>
        <taxon>Bacteria</taxon>
        <taxon>Bacillati</taxon>
        <taxon>Bacillota</taxon>
        <taxon>Bacilli</taxon>
        <taxon>Bacillales</taxon>
        <taxon>Fictibacillaceae</taxon>
        <taxon>Fictibacillus</taxon>
    </lineage>
</organism>
<dbReference type="Pfam" id="PF04444">
    <property type="entry name" value="Dioxygenase_N"/>
    <property type="match status" value="1"/>
</dbReference>
<keyword evidence="3" id="KW-0479">Metal-binding</keyword>
<comment type="cofactor">
    <cofactor evidence="1">
        <name>Fe(3+)</name>
        <dbReference type="ChEBI" id="CHEBI:29034"/>
    </cofactor>
</comment>
<evidence type="ECO:0000256" key="3">
    <source>
        <dbReference type="ARBA" id="ARBA00022723"/>
    </source>
</evidence>
<proteinExistence type="inferred from homology"/>
<evidence type="ECO:0000256" key="1">
    <source>
        <dbReference type="ARBA" id="ARBA00001965"/>
    </source>
</evidence>
<accession>A0A1B1Z0N1</accession>
<evidence type="ECO:0000256" key="2">
    <source>
        <dbReference type="ARBA" id="ARBA00007825"/>
    </source>
</evidence>
<evidence type="ECO:0000256" key="6">
    <source>
        <dbReference type="ARBA" id="ARBA00023004"/>
    </source>
</evidence>
<dbReference type="RefSeq" id="WP_066286306.1">
    <property type="nucleotide sequence ID" value="NZ_CP016761.1"/>
</dbReference>
<dbReference type="OrthoDB" id="9800887at2"/>
<comment type="similarity">
    <text evidence="2">Belongs to the intradiol ring-cleavage dioxygenase family.</text>
</comment>
<keyword evidence="6" id="KW-0408">Iron</keyword>
<evidence type="ECO:0000256" key="5">
    <source>
        <dbReference type="ARBA" id="ARBA00023002"/>
    </source>
</evidence>
<name>A0A1B1Z0N1_9BACL</name>
<evidence type="ECO:0000313" key="9">
    <source>
        <dbReference type="Proteomes" id="UP000077412"/>
    </source>
</evidence>
<dbReference type="PANTHER" id="PTHR33711">
    <property type="entry name" value="DIOXYGENASE, PUTATIVE (AFU_ORTHOLOGUE AFUA_2G02910)-RELATED"/>
    <property type="match status" value="1"/>
</dbReference>
<reference evidence="8 9" key="1">
    <citation type="submission" date="2016-08" db="EMBL/GenBank/DDBJ databases">
        <title>Complete genome sequence of Fictibacillus arsenicus G25-54, a strain with toxicity to nematodes and a potential arsenic-resistance activity.</title>
        <authorList>
            <person name="Zheng Z."/>
        </authorList>
    </citation>
    <scope>NUCLEOTIDE SEQUENCE [LARGE SCALE GENOMIC DNA]</scope>
    <source>
        <strain evidence="8 9">G25-54</strain>
    </source>
</reference>
<dbReference type="GO" id="GO:0009712">
    <property type="term" value="P:catechol-containing compound metabolic process"/>
    <property type="evidence" value="ECO:0007669"/>
    <property type="project" value="InterPro"/>
</dbReference>
<keyword evidence="5" id="KW-0560">Oxidoreductase</keyword>
<dbReference type="SUPFAM" id="SSF49482">
    <property type="entry name" value="Aromatic compound dioxygenase"/>
    <property type="match status" value="1"/>
</dbReference>
<dbReference type="InterPro" id="IPR015889">
    <property type="entry name" value="Intradiol_dOase_core"/>
</dbReference>
<dbReference type="GO" id="GO:0018576">
    <property type="term" value="F:catechol 1,2-dioxygenase activity"/>
    <property type="evidence" value="ECO:0007669"/>
    <property type="project" value="InterPro"/>
</dbReference>
<evidence type="ECO:0000256" key="4">
    <source>
        <dbReference type="ARBA" id="ARBA00022964"/>
    </source>
</evidence>
<feature type="domain" description="Intradiol ring-cleavage dioxygenases" evidence="7">
    <location>
        <begin position="105"/>
        <end position="133"/>
    </location>
</feature>
<dbReference type="Proteomes" id="UP000077412">
    <property type="component" value="Chromosome"/>
</dbReference>
<dbReference type="EMBL" id="CP016761">
    <property type="protein sequence ID" value="ANX10934.1"/>
    <property type="molecule type" value="Genomic_DNA"/>
</dbReference>